<proteinExistence type="predicted"/>
<dbReference type="SUPFAM" id="SSF56672">
    <property type="entry name" value="DNA/RNA polymerases"/>
    <property type="match status" value="1"/>
</dbReference>
<dbReference type="STRING" id="200361.A0A453R985"/>
<dbReference type="InterPro" id="IPR043502">
    <property type="entry name" value="DNA/RNA_pol_sf"/>
</dbReference>
<protein>
    <recommendedName>
        <fullName evidence="1">Reverse transcriptase Ty1/copia-type domain-containing protein</fullName>
    </recommendedName>
</protein>
<keyword evidence="3" id="KW-1185">Reference proteome</keyword>
<organism evidence="2 3">
    <name type="scientific">Aegilops tauschii subsp. strangulata</name>
    <name type="common">Goatgrass</name>
    <dbReference type="NCBI Taxonomy" id="200361"/>
    <lineage>
        <taxon>Eukaryota</taxon>
        <taxon>Viridiplantae</taxon>
        <taxon>Streptophyta</taxon>
        <taxon>Embryophyta</taxon>
        <taxon>Tracheophyta</taxon>
        <taxon>Spermatophyta</taxon>
        <taxon>Magnoliopsida</taxon>
        <taxon>Liliopsida</taxon>
        <taxon>Poales</taxon>
        <taxon>Poaceae</taxon>
        <taxon>BOP clade</taxon>
        <taxon>Pooideae</taxon>
        <taxon>Triticodae</taxon>
        <taxon>Triticeae</taxon>
        <taxon>Triticinae</taxon>
        <taxon>Aegilops</taxon>
    </lineage>
</organism>
<accession>A0A453R985</accession>
<dbReference type="PANTHER" id="PTHR11439">
    <property type="entry name" value="GAG-POL-RELATED RETROTRANSPOSON"/>
    <property type="match status" value="1"/>
</dbReference>
<reference evidence="2" key="5">
    <citation type="journal article" date="2021" name="G3 (Bethesda)">
        <title>Aegilops tauschii genome assembly Aet v5.0 features greater sequence contiguity and improved annotation.</title>
        <authorList>
            <person name="Wang L."/>
            <person name="Zhu T."/>
            <person name="Rodriguez J.C."/>
            <person name="Deal K.R."/>
            <person name="Dubcovsky J."/>
            <person name="McGuire P.E."/>
            <person name="Lux T."/>
            <person name="Spannagl M."/>
            <person name="Mayer K.F.X."/>
            <person name="Baldrich P."/>
            <person name="Meyers B.C."/>
            <person name="Huo N."/>
            <person name="Gu Y.Q."/>
            <person name="Zhou H."/>
            <person name="Devos K.M."/>
            <person name="Bennetzen J.L."/>
            <person name="Unver T."/>
            <person name="Budak H."/>
            <person name="Gulick P.J."/>
            <person name="Galiba G."/>
            <person name="Kalapos B."/>
            <person name="Nelson D.R."/>
            <person name="Li P."/>
            <person name="You F.M."/>
            <person name="Luo M.C."/>
            <person name="Dvorak J."/>
        </authorList>
    </citation>
    <scope>NUCLEOTIDE SEQUENCE [LARGE SCALE GENOMIC DNA]</scope>
    <source>
        <strain evidence="2">cv. AL8/78</strain>
    </source>
</reference>
<sequence length="296" mass="33617">MSKKFEMSMMSELKFFLGLQIKQTKEGTFVSQTKYTKDLFKKFNMQECKGMPTPMPTSGHLDLTKDGEPVDQKVYRSMIGSLLYLCASRPDIMLSVCMCARYQAAPKECHLKAVKRIVRYLIHTPNFGIWYPKRSCFNLVGYSDSDYAGDKVDRKSTSGTCQFLGRSLVSWSSKKQNPVSLSTAEAEYIAAGSCCAQLLWMTQTLKDYGIYVKHVPLLCEMKVLSKLLTIPCNILELSILKFVIISFEITLPKGTLILSMFVPISNWRINSPNRLMRKVFCRLIGELNIIDASNLE</sequence>
<dbReference type="EnsemblPlants" id="AET7Gv20510900.1">
    <property type="protein sequence ID" value="AET7Gv20510900.1"/>
    <property type="gene ID" value="AET7Gv20510900"/>
</dbReference>
<dbReference type="InterPro" id="IPR013103">
    <property type="entry name" value="RVT_2"/>
</dbReference>
<dbReference type="AlphaFoldDB" id="A0A453R985"/>
<evidence type="ECO:0000259" key="1">
    <source>
        <dbReference type="Pfam" id="PF07727"/>
    </source>
</evidence>
<evidence type="ECO:0000313" key="3">
    <source>
        <dbReference type="Proteomes" id="UP000015105"/>
    </source>
</evidence>
<feature type="domain" description="Reverse transcriptase Ty1/copia-type" evidence="1">
    <location>
        <begin position="1"/>
        <end position="55"/>
    </location>
</feature>
<dbReference type="Pfam" id="PF07727">
    <property type="entry name" value="RVT_2"/>
    <property type="match status" value="1"/>
</dbReference>
<reference evidence="2" key="4">
    <citation type="submission" date="2019-03" db="UniProtKB">
        <authorList>
            <consortium name="EnsemblPlants"/>
        </authorList>
    </citation>
    <scope>IDENTIFICATION</scope>
</reference>
<reference evidence="2" key="3">
    <citation type="journal article" date="2017" name="Nature">
        <title>Genome sequence of the progenitor of the wheat D genome Aegilops tauschii.</title>
        <authorList>
            <person name="Luo M.C."/>
            <person name="Gu Y.Q."/>
            <person name="Puiu D."/>
            <person name="Wang H."/>
            <person name="Twardziok S.O."/>
            <person name="Deal K.R."/>
            <person name="Huo N."/>
            <person name="Zhu T."/>
            <person name="Wang L."/>
            <person name="Wang Y."/>
            <person name="McGuire P.E."/>
            <person name="Liu S."/>
            <person name="Long H."/>
            <person name="Ramasamy R.K."/>
            <person name="Rodriguez J.C."/>
            <person name="Van S.L."/>
            <person name="Yuan L."/>
            <person name="Wang Z."/>
            <person name="Xia Z."/>
            <person name="Xiao L."/>
            <person name="Anderson O.D."/>
            <person name="Ouyang S."/>
            <person name="Liang Y."/>
            <person name="Zimin A.V."/>
            <person name="Pertea G."/>
            <person name="Qi P."/>
            <person name="Bennetzen J.L."/>
            <person name="Dai X."/>
            <person name="Dawson M.W."/>
            <person name="Muller H.G."/>
            <person name="Kugler K."/>
            <person name="Rivarola-Duarte L."/>
            <person name="Spannagl M."/>
            <person name="Mayer K.F.X."/>
            <person name="Lu F.H."/>
            <person name="Bevan M.W."/>
            <person name="Leroy P."/>
            <person name="Li P."/>
            <person name="You F.M."/>
            <person name="Sun Q."/>
            <person name="Liu Z."/>
            <person name="Lyons E."/>
            <person name="Wicker T."/>
            <person name="Salzberg S.L."/>
            <person name="Devos K.M."/>
            <person name="Dvorak J."/>
        </authorList>
    </citation>
    <scope>NUCLEOTIDE SEQUENCE [LARGE SCALE GENOMIC DNA]</scope>
    <source>
        <strain evidence="2">cv. AL8/78</strain>
    </source>
</reference>
<dbReference type="Gramene" id="AET7Gv20510900.1">
    <property type="protein sequence ID" value="AET7Gv20510900.1"/>
    <property type="gene ID" value="AET7Gv20510900"/>
</dbReference>
<dbReference type="Proteomes" id="UP000015105">
    <property type="component" value="Chromosome 7D"/>
</dbReference>
<reference evidence="3" key="1">
    <citation type="journal article" date="2014" name="Science">
        <title>Ancient hybridizations among the ancestral genomes of bread wheat.</title>
        <authorList>
            <consortium name="International Wheat Genome Sequencing Consortium,"/>
            <person name="Marcussen T."/>
            <person name="Sandve S.R."/>
            <person name="Heier L."/>
            <person name="Spannagl M."/>
            <person name="Pfeifer M."/>
            <person name="Jakobsen K.S."/>
            <person name="Wulff B.B."/>
            <person name="Steuernagel B."/>
            <person name="Mayer K.F."/>
            <person name="Olsen O.A."/>
        </authorList>
    </citation>
    <scope>NUCLEOTIDE SEQUENCE [LARGE SCALE GENOMIC DNA]</scope>
    <source>
        <strain evidence="3">cv. AL8/78</strain>
    </source>
</reference>
<reference evidence="3" key="2">
    <citation type="journal article" date="2017" name="Nat. Plants">
        <title>The Aegilops tauschii genome reveals multiple impacts of transposons.</title>
        <authorList>
            <person name="Zhao G."/>
            <person name="Zou C."/>
            <person name="Li K."/>
            <person name="Wang K."/>
            <person name="Li T."/>
            <person name="Gao L."/>
            <person name="Zhang X."/>
            <person name="Wang H."/>
            <person name="Yang Z."/>
            <person name="Liu X."/>
            <person name="Jiang W."/>
            <person name="Mao L."/>
            <person name="Kong X."/>
            <person name="Jiao Y."/>
            <person name="Jia J."/>
        </authorList>
    </citation>
    <scope>NUCLEOTIDE SEQUENCE [LARGE SCALE GENOMIC DNA]</scope>
    <source>
        <strain evidence="3">cv. AL8/78</strain>
    </source>
</reference>
<evidence type="ECO:0000313" key="2">
    <source>
        <dbReference type="EnsemblPlants" id="AET7Gv20510900.1"/>
    </source>
</evidence>
<dbReference type="PANTHER" id="PTHR11439:SF483">
    <property type="entry name" value="PEPTIDE SYNTHASE GLIP-LIKE, PUTATIVE (AFU_ORTHOLOGUE AFUA_3G12920)-RELATED"/>
    <property type="match status" value="1"/>
</dbReference>
<dbReference type="CDD" id="cd09272">
    <property type="entry name" value="RNase_HI_RT_Ty1"/>
    <property type="match status" value="1"/>
</dbReference>
<name>A0A453R985_AEGTS</name>